<dbReference type="InterPro" id="IPR036388">
    <property type="entry name" value="WH-like_DNA-bd_sf"/>
</dbReference>
<dbReference type="OrthoDB" id="9791752at2"/>
<dbReference type="GO" id="GO:0003677">
    <property type="term" value="F:DNA binding"/>
    <property type="evidence" value="ECO:0007669"/>
    <property type="project" value="UniProtKB-KW"/>
</dbReference>
<dbReference type="InterPro" id="IPR036390">
    <property type="entry name" value="WH_DNA-bd_sf"/>
</dbReference>
<dbReference type="SMART" id="SM00346">
    <property type="entry name" value="HTH_ICLR"/>
    <property type="match status" value="1"/>
</dbReference>
<dbReference type="InterPro" id="IPR050707">
    <property type="entry name" value="HTH_MetabolicPath_Reg"/>
</dbReference>
<keyword evidence="3" id="KW-0804">Transcription</keyword>
<dbReference type="AlphaFoldDB" id="A0A2A7SRZ4"/>
<dbReference type="PROSITE" id="PS51078">
    <property type="entry name" value="ICLR_ED"/>
    <property type="match status" value="1"/>
</dbReference>
<evidence type="ECO:0000256" key="3">
    <source>
        <dbReference type="ARBA" id="ARBA00023163"/>
    </source>
</evidence>
<organism evidence="7 10">
    <name type="scientific">Enterococcus durans</name>
    <dbReference type="NCBI Taxonomy" id="53345"/>
    <lineage>
        <taxon>Bacteria</taxon>
        <taxon>Bacillati</taxon>
        <taxon>Bacillota</taxon>
        <taxon>Bacilli</taxon>
        <taxon>Lactobacillales</taxon>
        <taxon>Enterococcaceae</taxon>
        <taxon>Enterococcus</taxon>
    </lineage>
</organism>
<gene>
    <name evidence="8" type="primary">yiaJ</name>
    <name evidence="6" type="ORF">CRM96_15475</name>
    <name evidence="7" type="ORF">EA71_00304</name>
    <name evidence="8" type="ORF">NCTC8129_01231</name>
</gene>
<dbReference type="Proteomes" id="UP000252797">
    <property type="component" value="Unassembled WGS sequence"/>
</dbReference>
<proteinExistence type="predicted"/>
<dbReference type="GO" id="GO:0045892">
    <property type="term" value="P:negative regulation of DNA-templated transcription"/>
    <property type="evidence" value="ECO:0007669"/>
    <property type="project" value="UniProtKB-ARBA"/>
</dbReference>
<dbReference type="InterPro" id="IPR029016">
    <property type="entry name" value="GAF-like_dom_sf"/>
</dbReference>
<accession>A0A2A7SRZ4</accession>
<dbReference type="Proteomes" id="UP000254070">
    <property type="component" value="Unassembled WGS sequence"/>
</dbReference>
<evidence type="ECO:0000313" key="8">
    <source>
        <dbReference type="EMBL" id="STP29044.1"/>
    </source>
</evidence>
<reference evidence="7 10" key="1">
    <citation type="submission" date="2015-06" db="EMBL/GenBank/DDBJ databases">
        <title>The Genome Sequence of Enterococcus durans 4EA1.</title>
        <authorList>
            <consortium name="The Broad Institute Genomics Platform"/>
            <consortium name="The Broad Institute Genome Sequencing Center for Infectious Disease"/>
            <person name="Earl A.M."/>
            <person name="Van Tyne D."/>
            <person name="Lebreton F."/>
            <person name="Saavedra J.T."/>
            <person name="Gilmore M.S."/>
            <person name="Manson Mcguire A."/>
            <person name="Clock S."/>
            <person name="Crupain M."/>
            <person name="Rangan U."/>
            <person name="Young S."/>
            <person name="Abouelleil A."/>
            <person name="Cao P."/>
            <person name="Chapman S.B."/>
            <person name="Griggs A."/>
            <person name="Priest M."/>
            <person name="Shea T."/>
            <person name="Wortman J."/>
            <person name="Nusbaum C."/>
            <person name="Birren B."/>
        </authorList>
    </citation>
    <scope>NUCLEOTIDE SEQUENCE [LARGE SCALE GENOMIC DNA]</scope>
    <source>
        <strain evidence="7 10">4EA1</strain>
    </source>
</reference>
<evidence type="ECO:0000256" key="2">
    <source>
        <dbReference type="ARBA" id="ARBA00023125"/>
    </source>
</evidence>
<dbReference type="InterPro" id="IPR014757">
    <property type="entry name" value="Tscrpt_reg_IclR_C"/>
</dbReference>
<protein>
    <submittedName>
        <fullName evidence="6">IclR family transcriptional regulator</fullName>
    </submittedName>
    <submittedName>
        <fullName evidence="7">IclR transcriptional regulator</fullName>
    </submittedName>
</protein>
<dbReference type="EMBL" id="LEPB01000001">
    <property type="protein sequence ID" value="RCA12100.1"/>
    <property type="molecule type" value="Genomic_DNA"/>
</dbReference>
<sequence>MEKKKPYGTVLIKASIILDFLAEQPDTSLQEIAKGTDMTPSTVLKILDTLLLIGYVNKSTEKNYRLGGKLVRYANKNIDQIDLVEITRPYLEKLQETIDETIHLGVLDNEEILYVNKLDPKNQTIRMSSKIGITRPLYSSAMGKAVLAEFAEPQYEKYVESHQLIPYTEYTITNSLKLRKELDEVKMTQVAFDDEEVEKDIFCIGASIVKGEEIIGAFSISMPKYRLTPEVKDKIIQSIKQTKEEIEKTLKKK</sequence>
<evidence type="ECO:0000313" key="6">
    <source>
        <dbReference type="EMBL" id="PEH46296.1"/>
    </source>
</evidence>
<dbReference type="Gene3D" id="3.30.450.40">
    <property type="match status" value="1"/>
</dbReference>
<dbReference type="SUPFAM" id="SSF46785">
    <property type="entry name" value="Winged helix' DNA-binding domain"/>
    <property type="match status" value="1"/>
</dbReference>
<dbReference type="SUPFAM" id="SSF55781">
    <property type="entry name" value="GAF domain-like"/>
    <property type="match status" value="1"/>
</dbReference>
<dbReference type="PANTHER" id="PTHR30136:SF24">
    <property type="entry name" value="HTH-TYPE TRANSCRIPTIONAL REPRESSOR ALLR"/>
    <property type="match status" value="1"/>
</dbReference>
<dbReference type="GeneID" id="56742929"/>
<dbReference type="PANTHER" id="PTHR30136">
    <property type="entry name" value="HELIX-TURN-HELIX TRANSCRIPTIONAL REGULATOR, ICLR FAMILY"/>
    <property type="match status" value="1"/>
</dbReference>
<feature type="domain" description="IclR-ED" evidence="5">
    <location>
        <begin position="69"/>
        <end position="252"/>
    </location>
</feature>
<name>A0A2A7SRZ4_9ENTE</name>
<keyword evidence="2" id="KW-0238">DNA-binding</keyword>
<evidence type="ECO:0000313" key="9">
    <source>
        <dbReference type="Proteomes" id="UP000220669"/>
    </source>
</evidence>
<evidence type="ECO:0000259" key="5">
    <source>
        <dbReference type="PROSITE" id="PS51078"/>
    </source>
</evidence>
<dbReference type="STRING" id="53345.LIU_00220"/>
<evidence type="ECO:0000313" key="11">
    <source>
        <dbReference type="Proteomes" id="UP000254070"/>
    </source>
</evidence>
<reference evidence="8 11" key="3">
    <citation type="submission" date="2018-06" db="EMBL/GenBank/DDBJ databases">
        <authorList>
            <consortium name="Pathogen Informatics"/>
            <person name="Doyle S."/>
        </authorList>
    </citation>
    <scope>NUCLEOTIDE SEQUENCE [LARGE SCALE GENOMIC DNA]</scope>
    <source>
        <strain evidence="8 11">NCTC8129</strain>
    </source>
</reference>
<dbReference type="InterPro" id="IPR005471">
    <property type="entry name" value="Tscrpt_reg_IclR_N"/>
</dbReference>
<dbReference type="EMBL" id="PDEB01000004">
    <property type="protein sequence ID" value="PEH46296.1"/>
    <property type="molecule type" value="Genomic_DNA"/>
</dbReference>
<dbReference type="Pfam" id="PF01614">
    <property type="entry name" value="IclR_C"/>
    <property type="match status" value="1"/>
</dbReference>
<dbReference type="Proteomes" id="UP000220669">
    <property type="component" value="Unassembled WGS sequence"/>
</dbReference>
<dbReference type="RefSeq" id="WP_005875388.1">
    <property type="nucleotide sequence ID" value="NZ_CABGIQ010000034.1"/>
</dbReference>
<evidence type="ECO:0000256" key="1">
    <source>
        <dbReference type="ARBA" id="ARBA00023015"/>
    </source>
</evidence>
<evidence type="ECO:0000313" key="7">
    <source>
        <dbReference type="EMBL" id="RCA12100.1"/>
    </source>
</evidence>
<dbReference type="Pfam" id="PF09339">
    <property type="entry name" value="HTH_IclR"/>
    <property type="match status" value="1"/>
</dbReference>
<evidence type="ECO:0000313" key="10">
    <source>
        <dbReference type="Proteomes" id="UP000252797"/>
    </source>
</evidence>
<dbReference type="Gene3D" id="1.10.10.10">
    <property type="entry name" value="Winged helix-like DNA-binding domain superfamily/Winged helix DNA-binding domain"/>
    <property type="match status" value="1"/>
</dbReference>
<dbReference type="PROSITE" id="PS51077">
    <property type="entry name" value="HTH_ICLR"/>
    <property type="match status" value="1"/>
</dbReference>
<keyword evidence="1" id="KW-0805">Transcription regulation</keyword>
<feature type="domain" description="HTH iclR-type" evidence="4">
    <location>
        <begin position="8"/>
        <end position="68"/>
    </location>
</feature>
<reference evidence="6 9" key="2">
    <citation type="submission" date="2017-09" db="EMBL/GenBank/DDBJ databases">
        <title>FDA dAtabase for Regulatory Grade micrObial Sequences (FDA-ARGOS): Supporting development and validation of Infectious Disease Dx tests.</title>
        <authorList>
            <person name="Minogue T."/>
            <person name="Wolcott M."/>
            <person name="Wasieloski L."/>
            <person name="Aguilar W."/>
            <person name="Moore D."/>
            <person name="Tallon L.J."/>
            <person name="Sadzewicz L."/>
            <person name="Ott S."/>
            <person name="Zhao X."/>
            <person name="Nagaraj S."/>
            <person name="Vavikolanu K."/>
            <person name="Aluvathingal J."/>
            <person name="Nadendla S."/>
            <person name="Sichtig H."/>
        </authorList>
    </citation>
    <scope>NUCLEOTIDE SEQUENCE [LARGE SCALE GENOMIC DNA]</scope>
    <source>
        <strain evidence="6 9">FDAARGOS_396</strain>
    </source>
</reference>
<dbReference type="EMBL" id="UGIF01000002">
    <property type="protein sequence ID" value="STP29044.1"/>
    <property type="molecule type" value="Genomic_DNA"/>
</dbReference>
<dbReference type="GO" id="GO:0003700">
    <property type="term" value="F:DNA-binding transcription factor activity"/>
    <property type="evidence" value="ECO:0007669"/>
    <property type="project" value="TreeGrafter"/>
</dbReference>
<evidence type="ECO:0000259" key="4">
    <source>
        <dbReference type="PROSITE" id="PS51077"/>
    </source>
</evidence>